<sequence>MGGYPPETGIAGGPSVSAPASDPTSISEGGLPRTTTLGILGGGQLGKMLASEAARMGVAVKVLDPTPNCPAAVVAEQVVGSFRDPQAVRDFAAGVDVLTVEIEHVDVPALEAAARQLAMDIEPTPATLELIQSTHL</sequence>
<dbReference type="EMBL" id="JALJOV010002193">
    <property type="protein sequence ID" value="KAK9833247.1"/>
    <property type="molecule type" value="Genomic_DNA"/>
</dbReference>
<dbReference type="PANTHER" id="PTHR11609:SF5">
    <property type="entry name" value="PHOSPHORIBOSYLAMINOIMIDAZOLE CARBOXYLASE"/>
    <property type="match status" value="1"/>
</dbReference>
<keyword evidence="4" id="KW-1185">Reference proteome</keyword>
<evidence type="ECO:0000256" key="1">
    <source>
        <dbReference type="SAM" id="MobiDB-lite"/>
    </source>
</evidence>
<comment type="caution">
    <text evidence="3">The sequence shown here is derived from an EMBL/GenBank/DDBJ whole genome shotgun (WGS) entry which is preliminary data.</text>
</comment>
<dbReference type="PANTHER" id="PTHR11609">
    <property type="entry name" value="PURINE BIOSYNTHESIS PROTEIN 6/7, PUR6/7"/>
    <property type="match status" value="1"/>
</dbReference>
<evidence type="ECO:0000313" key="4">
    <source>
        <dbReference type="Proteomes" id="UP001485043"/>
    </source>
</evidence>
<dbReference type="InterPro" id="IPR016185">
    <property type="entry name" value="PreATP-grasp_dom_sf"/>
</dbReference>
<proteinExistence type="predicted"/>
<reference evidence="3 4" key="1">
    <citation type="journal article" date="2024" name="Nat. Commun.">
        <title>Phylogenomics reveals the evolutionary origins of lichenization in chlorophyte algae.</title>
        <authorList>
            <person name="Puginier C."/>
            <person name="Libourel C."/>
            <person name="Otte J."/>
            <person name="Skaloud P."/>
            <person name="Haon M."/>
            <person name="Grisel S."/>
            <person name="Petersen M."/>
            <person name="Berrin J.G."/>
            <person name="Delaux P.M."/>
            <person name="Dal Grande F."/>
            <person name="Keller J."/>
        </authorList>
    </citation>
    <scope>NUCLEOTIDE SEQUENCE [LARGE SCALE GENOMIC DNA]</scope>
    <source>
        <strain evidence="3 4">SAG 2523</strain>
    </source>
</reference>
<dbReference type="SUPFAM" id="SSF52440">
    <property type="entry name" value="PreATP-grasp domain"/>
    <property type="match status" value="1"/>
</dbReference>
<evidence type="ECO:0000259" key="2">
    <source>
        <dbReference type="Pfam" id="PF22660"/>
    </source>
</evidence>
<dbReference type="Proteomes" id="UP001485043">
    <property type="component" value="Unassembled WGS sequence"/>
</dbReference>
<feature type="domain" description="PurT/PurK-like preATP-grasp" evidence="2">
    <location>
        <begin position="35"/>
        <end position="132"/>
    </location>
</feature>
<accession>A0AAW1RHW1</accession>
<gene>
    <name evidence="3" type="ORF">WJX84_000328</name>
</gene>
<organism evidence="3 4">
    <name type="scientific">Apatococcus fuscideae</name>
    <dbReference type="NCBI Taxonomy" id="2026836"/>
    <lineage>
        <taxon>Eukaryota</taxon>
        <taxon>Viridiplantae</taxon>
        <taxon>Chlorophyta</taxon>
        <taxon>core chlorophytes</taxon>
        <taxon>Trebouxiophyceae</taxon>
        <taxon>Chlorellales</taxon>
        <taxon>Chlorellaceae</taxon>
        <taxon>Apatococcus</taxon>
    </lineage>
</organism>
<dbReference type="Gene3D" id="3.40.50.20">
    <property type="match status" value="1"/>
</dbReference>
<evidence type="ECO:0000313" key="3">
    <source>
        <dbReference type="EMBL" id="KAK9833247.1"/>
    </source>
</evidence>
<name>A0AAW1RHW1_9CHLO</name>
<dbReference type="AlphaFoldDB" id="A0AAW1RHW1"/>
<dbReference type="InterPro" id="IPR054350">
    <property type="entry name" value="PurT/PurK_preATP-grasp"/>
</dbReference>
<dbReference type="Pfam" id="PF22660">
    <property type="entry name" value="RS_preATP-grasp-like"/>
    <property type="match status" value="1"/>
</dbReference>
<protein>
    <recommendedName>
        <fullName evidence="2">PurT/PurK-like preATP-grasp domain-containing protein</fullName>
    </recommendedName>
</protein>
<feature type="region of interest" description="Disordered" evidence="1">
    <location>
        <begin position="1"/>
        <end position="33"/>
    </location>
</feature>